<evidence type="ECO:0000313" key="4">
    <source>
        <dbReference type="EMBL" id="MET3758448.1"/>
    </source>
</evidence>
<keyword evidence="2" id="KW-1133">Transmembrane helix</keyword>
<dbReference type="EMBL" id="JBEPMY010000029">
    <property type="protein sequence ID" value="MET3758448.1"/>
    <property type="molecule type" value="Genomic_DNA"/>
</dbReference>
<evidence type="ECO:0000256" key="1">
    <source>
        <dbReference type="ARBA" id="ARBA00010996"/>
    </source>
</evidence>
<dbReference type="InterPro" id="IPR036249">
    <property type="entry name" value="Thioredoxin-like_sf"/>
</dbReference>
<keyword evidence="5" id="KW-1185">Reference proteome</keyword>
<protein>
    <submittedName>
        <fullName evidence="4">Protein SCO1/2</fullName>
    </submittedName>
</protein>
<sequence>MRRFLLALLISLSAIAALGSTMARAFDPFQQAGIDQRPGVLLPMSTTFIDEAGRAANLKSAAAGRPMLLVPVLHRCPNICGVTLSGLMEAVRAQSYKPGKDFAVVAMSIDPTETPGDARQSMEELCKRYPDLAAAVHAWTGSGQAIAAVTGALGYRYAWDEQIGQYAHISATAVVTPSGHLSRWLYGLAPVPDDLNLALTEAGQGQLGSWGQQLLLLCYHYDPTTGRYSPIVWNALRVGASVTIASLAGFLGLAFLRERRRNAVDRDG</sequence>
<dbReference type="GeneID" id="91151553"/>
<keyword evidence="2" id="KW-0472">Membrane</keyword>
<evidence type="ECO:0000256" key="2">
    <source>
        <dbReference type="SAM" id="Phobius"/>
    </source>
</evidence>
<comment type="caution">
    <text evidence="4">The sequence shown here is derived from an EMBL/GenBank/DDBJ whole genome shotgun (WGS) entry which is preliminary data.</text>
</comment>
<comment type="similarity">
    <text evidence="1">Belongs to the SCO1/2 family.</text>
</comment>
<dbReference type="RefSeq" id="WP_168302133.1">
    <property type="nucleotide sequence ID" value="NZ_CP071606.1"/>
</dbReference>
<reference evidence="4 5" key="1">
    <citation type="submission" date="2024-06" db="EMBL/GenBank/DDBJ databases">
        <title>Genomic Encyclopedia of Type Strains, Phase IV (KMG-IV): sequencing the most valuable type-strain genomes for metagenomic binning, comparative biology and taxonomic classification.</title>
        <authorList>
            <person name="Goeker M."/>
        </authorList>
    </citation>
    <scope>NUCLEOTIDE SEQUENCE [LARGE SCALE GENOMIC DNA]</scope>
    <source>
        <strain evidence="4 5">DSM 29288</strain>
    </source>
</reference>
<accession>A0ABV2MPQ6</accession>
<dbReference type="Proteomes" id="UP001549077">
    <property type="component" value="Unassembled WGS sequence"/>
</dbReference>
<keyword evidence="3" id="KW-0732">Signal</keyword>
<dbReference type="SUPFAM" id="SSF52833">
    <property type="entry name" value="Thioredoxin-like"/>
    <property type="match status" value="1"/>
</dbReference>
<gene>
    <name evidence="4" type="ORF">ABID08_005830</name>
</gene>
<feature type="signal peptide" evidence="3">
    <location>
        <begin position="1"/>
        <end position="25"/>
    </location>
</feature>
<feature type="chain" id="PRO_5046829024" evidence="3">
    <location>
        <begin position="26"/>
        <end position="268"/>
    </location>
</feature>
<evidence type="ECO:0000256" key="3">
    <source>
        <dbReference type="SAM" id="SignalP"/>
    </source>
</evidence>
<dbReference type="InterPro" id="IPR003782">
    <property type="entry name" value="SCO1/SenC"/>
</dbReference>
<dbReference type="CDD" id="cd02968">
    <property type="entry name" value="SCO"/>
    <property type="match status" value="1"/>
</dbReference>
<evidence type="ECO:0000313" key="5">
    <source>
        <dbReference type="Proteomes" id="UP001549077"/>
    </source>
</evidence>
<dbReference type="Gene3D" id="3.40.30.10">
    <property type="entry name" value="Glutaredoxin"/>
    <property type="match status" value="1"/>
</dbReference>
<keyword evidence="2" id="KW-0812">Transmembrane</keyword>
<feature type="transmembrane region" description="Helical" evidence="2">
    <location>
        <begin position="231"/>
        <end position="256"/>
    </location>
</feature>
<proteinExistence type="inferred from homology"/>
<name>A0ABV2MPQ6_9HYPH</name>
<dbReference type="Pfam" id="PF02630">
    <property type="entry name" value="SCO1-SenC"/>
    <property type="match status" value="1"/>
</dbReference>
<organism evidence="4 5">
    <name type="scientific">Rhizobium binae</name>
    <dbReference type="NCBI Taxonomy" id="1138190"/>
    <lineage>
        <taxon>Bacteria</taxon>
        <taxon>Pseudomonadati</taxon>
        <taxon>Pseudomonadota</taxon>
        <taxon>Alphaproteobacteria</taxon>
        <taxon>Hyphomicrobiales</taxon>
        <taxon>Rhizobiaceae</taxon>
        <taxon>Rhizobium/Agrobacterium group</taxon>
        <taxon>Rhizobium</taxon>
    </lineage>
</organism>